<accession>A0A7J7IEN0</accession>
<dbReference type="Proteomes" id="UP000530660">
    <property type="component" value="Unassembled WGS sequence"/>
</dbReference>
<evidence type="ECO:0000313" key="1">
    <source>
        <dbReference type="EMBL" id="KAF6001190.1"/>
    </source>
</evidence>
<gene>
    <name evidence="1" type="ORF">F1559_000728</name>
</gene>
<evidence type="ECO:0000313" key="2">
    <source>
        <dbReference type="Proteomes" id="UP000530660"/>
    </source>
</evidence>
<organism evidence="1 2">
    <name type="scientific">Cyanidiococcus yangmingshanensis</name>
    <dbReference type="NCBI Taxonomy" id="2690220"/>
    <lineage>
        <taxon>Eukaryota</taxon>
        <taxon>Rhodophyta</taxon>
        <taxon>Bangiophyceae</taxon>
        <taxon>Cyanidiales</taxon>
        <taxon>Cyanidiaceae</taxon>
        <taxon>Cyanidiococcus</taxon>
    </lineage>
</organism>
<feature type="non-terminal residue" evidence="1">
    <location>
        <position position="1"/>
    </location>
</feature>
<dbReference type="AlphaFoldDB" id="A0A7J7IEN0"/>
<dbReference type="OrthoDB" id="2825at2759"/>
<sequence>EQRLVMFVSLFVPAEACIRSATDYGARQLRGRWSRKQRHQPMQCCQEQPRRAIRERLEQLLGGLLASAWLTTSSAWVSPVPAIAANQYTIGMDRGVQAVIICRELLEPIPRYVEDGAWDKARSNVNYCTRTLRLKSALRAVTDQLLTPEYDLERHETAKRLVNDLPNLMTQLDATLYTPIFIASDQGVSPGQRKYGNEALDYLGQAKQMLECFLELIPEDVMTRNVEQASKMRVPLERQ</sequence>
<keyword evidence="2" id="KW-1185">Reference proteome</keyword>
<reference evidence="1 2" key="1">
    <citation type="journal article" date="2020" name="J. Phycol.">
        <title>Comparative genome analysis reveals Cyanidiococcus gen. nov., a new extremophilic red algal genus sister to Cyanidioschyzon (Cyanidioschyzonaceae, Rhodophyta).</title>
        <authorList>
            <person name="Liu S.-L."/>
            <person name="Chiang Y.-R."/>
            <person name="Yoon H.S."/>
            <person name="Fu H.-Y."/>
        </authorList>
    </citation>
    <scope>NUCLEOTIDE SEQUENCE [LARGE SCALE GENOMIC DNA]</scope>
    <source>
        <strain evidence="1 2">THAL066</strain>
    </source>
</reference>
<proteinExistence type="predicted"/>
<dbReference type="EMBL" id="VWRR01000015">
    <property type="protein sequence ID" value="KAF6001190.1"/>
    <property type="molecule type" value="Genomic_DNA"/>
</dbReference>
<comment type="caution">
    <text evidence="1">The sequence shown here is derived from an EMBL/GenBank/DDBJ whole genome shotgun (WGS) entry which is preliminary data.</text>
</comment>
<protein>
    <submittedName>
        <fullName evidence="1">Uncharacterized protein</fullName>
    </submittedName>
</protein>
<name>A0A7J7IEN0_9RHOD</name>